<keyword evidence="2" id="KW-0813">Transport</keyword>
<dbReference type="SUPFAM" id="SSF103473">
    <property type="entry name" value="MFS general substrate transporter"/>
    <property type="match status" value="1"/>
</dbReference>
<accession>A0ABP3HGS5</accession>
<feature type="transmembrane region" description="Helical" evidence="7">
    <location>
        <begin position="215"/>
        <end position="234"/>
    </location>
</feature>
<dbReference type="PRINTS" id="PR01036">
    <property type="entry name" value="TCRTETB"/>
</dbReference>
<evidence type="ECO:0000256" key="6">
    <source>
        <dbReference type="ARBA" id="ARBA00023136"/>
    </source>
</evidence>
<dbReference type="EMBL" id="BAAAEI010000023">
    <property type="protein sequence ID" value="GAA0367928.1"/>
    <property type="molecule type" value="Genomic_DNA"/>
</dbReference>
<evidence type="ECO:0000259" key="8">
    <source>
        <dbReference type="PROSITE" id="PS50850"/>
    </source>
</evidence>
<feature type="transmembrane region" description="Helical" evidence="7">
    <location>
        <begin position="319"/>
        <end position="340"/>
    </location>
</feature>
<feature type="transmembrane region" description="Helical" evidence="7">
    <location>
        <begin position="27"/>
        <end position="51"/>
    </location>
</feature>
<feature type="domain" description="Major facilitator superfamily (MFS) profile" evidence="8">
    <location>
        <begin position="29"/>
        <end position="511"/>
    </location>
</feature>
<dbReference type="PANTHER" id="PTHR42718:SF47">
    <property type="entry name" value="METHYL VIOLOGEN RESISTANCE PROTEIN SMVA"/>
    <property type="match status" value="1"/>
</dbReference>
<dbReference type="Proteomes" id="UP001501757">
    <property type="component" value="Unassembled WGS sequence"/>
</dbReference>
<evidence type="ECO:0000256" key="7">
    <source>
        <dbReference type="SAM" id="Phobius"/>
    </source>
</evidence>
<keyword evidence="4 7" id="KW-0812">Transmembrane</keyword>
<feature type="transmembrane region" description="Helical" evidence="7">
    <location>
        <begin position="153"/>
        <end position="173"/>
    </location>
</feature>
<evidence type="ECO:0000256" key="5">
    <source>
        <dbReference type="ARBA" id="ARBA00022989"/>
    </source>
</evidence>
<dbReference type="PROSITE" id="PS50850">
    <property type="entry name" value="MFS"/>
    <property type="match status" value="1"/>
</dbReference>
<feature type="transmembrane region" description="Helical" evidence="7">
    <location>
        <begin position="372"/>
        <end position="399"/>
    </location>
</feature>
<dbReference type="InterPro" id="IPR020846">
    <property type="entry name" value="MFS_dom"/>
</dbReference>
<protein>
    <submittedName>
        <fullName evidence="9">MFS transporter</fullName>
    </submittedName>
</protein>
<reference evidence="10" key="1">
    <citation type="journal article" date="2019" name="Int. J. Syst. Evol. Microbiol.">
        <title>The Global Catalogue of Microorganisms (GCM) 10K type strain sequencing project: providing services to taxonomists for standard genome sequencing and annotation.</title>
        <authorList>
            <consortium name="The Broad Institute Genomics Platform"/>
            <consortium name="The Broad Institute Genome Sequencing Center for Infectious Disease"/>
            <person name="Wu L."/>
            <person name="Ma J."/>
        </authorList>
    </citation>
    <scope>NUCLEOTIDE SEQUENCE [LARGE SCALE GENOMIC DNA]</scope>
    <source>
        <strain evidence="10">JCM 13378</strain>
    </source>
</reference>
<dbReference type="CDD" id="cd17321">
    <property type="entry name" value="MFS_MMR_MDR_like"/>
    <property type="match status" value="1"/>
</dbReference>
<evidence type="ECO:0000256" key="3">
    <source>
        <dbReference type="ARBA" id="ARBA00022475"/>
    </source>
</evidence>
<feature type="transmembrane region" description="Helical" evidence="7">
    <location>
        <begin position="240"/>
        <end position="261"/>
    </location>
</feature>
<feature type="transmembrane region" description="Helical" evidence="7">
    <location>
        <begin position="179"/>
        <end position="203"/>
    </location>
</feature>
<feature type="transmembrane region" description="Helical" evidence="7">
    <location>
        <begin position="95"/>
        <end position="114"/>
    </location>
</feature>
<feature type="transmembrane region" description="Helical" evidence="7">
    <location>
        <begin position="63"/>
        <end position="83"/>
    </location>
</feature>
<dbReference type="RefSeq" id="WP_343846706.1">
    <property type="nucleotide sequence ID" value="NZ_BAAAEI010000023.1"/>
</dbReference>
<keyword evidence="6 7" id="KW-0472">Membrane</keyword>
<evidence type="ECO:0000256" key="1">
    <source>
        <dbReference type="ARBA" id="ARBA00004651"/>
    </source>
</evidence>
<dbReference type="Gene3D" id="1.20.1250.20">
    <property type="entry name" value="MFS general substrate transporter like domains"/>
    <property type="match status" value="1"/>
</dbReference>
<evidence type="ECO:0000313" key="9">
    <source>
        <dbReference type="EMBL" id="GAA0367928.1"/>
    </source>
</evidence>
<keyword evidence="5 7" id="KW-1133">Transmembrane helix</keyword>
<dbReference type="InterPro" id="IPR011701">
    <property type="entry name" value="MFS"/>
</dbReference>
<dbReference type="PANTHER" id="PTHR42718">
    <property type="entry name" value="MAJOR FACILITATOR SUPERFAMILY MULTIDRUG TRANSPORTER MFSC"/>
    <property type="match status" value="1"/>
</dbReference>
<comment type="subcellular location">
    <subcellularLocation>
        <location evidence="1">Cell membrane</location>
        <topology evidence="1">Multi-pass membrane protein</topology>
    </subcellularLocation>
</comment>
<dbReference type="InterPro" id="IPR036259">
    <property type="entry name" value="MFS_trans_sf"/>
</dbReference>
<name>A0ABP3HGS5_9ALTE</name>
<evidence type="ECO:0000256" key="4">
    <source>
        <dbReference type="ARBA" id="ARBA00022692"/>
    </source>
</evidence>
<keyword evidence="10" id="KW-1185">Reference proteome</keyword>
<feature type="transmembrane region" description="Helical" evidence="7">
    <location>
        <begin position="347"/>
        <end position="366"/>
    </location>
</feature>
<feature type="transmembrane region" description="Helical" evidence="7">
    <location>
        <begin position="120"/>
        <end position="141"/>
    </location>
</feature>
<dbReference type="Pfam" id="PF07690">
    <property type="entry name" value="MFS_1"/>
    <property type="match status" value="1"/>
</dbReference>
<keyword evidence="3" id="KW-1003">Cell membrane</keyword>
<feature type="transmembrane region" description="Helical" evidence="7">
    <location>
        <begin position="282"/>
        <end position="307"/>
    </location>
</feature>
<comment type="caution">
    <text evidence="9">The sequence shown here is derived from an EMBL/GenBank/DDBJ whole genome shotgun (WGS) entry which is preliminary data.</text>
</comment>
<evidence type="ECO:0000256" key="2">
    <source>
        <dbReference type="ARBA" id="ARBA00022448"/>
    </source>
</evidence>
<feature type="transmembrane region" description="Helical" evidence="7">
    <location>
        <begin position="485"/>
        <end position="506"/>
    </location>
</feature>
<dbReference type="Gene3D" id="1.20.1720.10">
    <property type="entry name" value="Multidrug resistance protein D"/>
    <property type="match status" value="1"/>
</dbReference>
<gene>
    <name evidence="9" type="ORF">GCM10009092_35240</name>
</gene>
<organism evidence="9 10">
    <name type="scientific">Bowmanella denitrificans</name>
    <dbReference type="NCBI Taxonomy" id="366582"/>
    <lineage>
        <taxon>Bacteria</taxon>
        <taxon>Pseudomonadati</taxon>
        <taxon>Pseudomonadota</taxon>
        <taxon>Gammaproteobacteria</taxon>
        <taxon>Alteromonadales</taxon>
        <taxon>Alteromonadaceae</taxon>
        <taxon>Bowmanella</taxon>
    </lineage>
</organism>
<proteinExistence type="predicted"/>
<sequence length="511" mass="53355">MAQGIDLISEQRGVGETANQKAGLREWLGLALLALPTLLLGIDLTLLHLALPALAIDLRPNSIQALWIIDIYGFMIAGFLVTMGVLGDRIGRRKLLLAGALMFALASVMATYSSSATMLIIARALLGVAGATLMPSTLALISNMFKNAHQRGLAIGVWATMFALGMASGPVIGGLLLAHFWWGAAFLVALPVVACLLVLAPLLLPEYRAPVSGRIDILSIGLSLLAILPVVFAIKQFAKYGAVVSAMLPLVMGALFILLFIKRQRRLSHPFVELSLFTSRHFNIALIILLVGLIGVGGTMLLVTQYLQLVVGLSPMAAGLWMGPPALAMLVAGIVSPLLARHMLPGRIIALAMGLSAIGYVLMARLDNSPQGIVLVTVSFSLVYLGLGTIASLGTDLVVSAAPASQAGAASAMSEMVQELGLAVGVAILGSLSTLVYRGLMDTVPLELTDGMESVVQDSLAGAVSVSSEIPALVLEQARDAFTTGFNIAAGISGVMIMCLAILAAVKLRPE</sequence>
<evidence type="ECO:0000313" key="10">
    <source>
        <dbReference type="Proteomes" id="UP001501757"/>
    </source>
</evidence>
<feature type="transmembrane region" description="Helical" evidence="7">
    <location>
        <begin position="420"/>
        <end position="440"/>
    </location>
</feature>